<dbReference type="GO" id="GO:0016757">
    <property type="term" value="F:glycosyltransferase activity"/>
    <property type="evidence" value="ECO:0007669"/>
    <property type="project" value="UniProtKB-ARBA"/>
</dbReference>
<feature type="domain" description="Erythromycin biosynthesis protein CIII-like C-terminal" evidence="1">
    <location>
        <begin position="271"/>
        <end position="369"/>
    </location>
</feature>
<gene>
    <name evidence="2" type="ORF">Dsi01nite_021350</name>
</gene>
<name>A0A919U662_9ACTN</name>
<dbReference type="AlphaFoldDB" id="A0A919U662"/>
<keyword evidence="3" id="KW-1185">Reference proteome</keyword>
<comment type="caution">
    <text evidence="2">The sequence shown here is derived from an EMBL/GenBank/DDBJ whole genome shotgun (WGS) entry which is preliminary data.</text>
</comment>
<dbReference type="EMBL" id="BONQ01000031">
    <property type="protein sequence ID" value="GIG44094.1"/>
    <property type="molecule type" value="Genomic_DNA"/>
</dbReference>
<proteinExistence type="predicted"/>
<dbReference type="SUPFAM" id="SSF53756">
    <property type="entry name" value="UDP-Glycosyltransferase/glycogen phosphorylase"/>
    <property type="match status" value="1"/>
</dbReference>
<dbReference type="Gene3D" id="3.40.50.2000">
    <property type="entry name" value="Glycogen Phosphorylase B"/>
    <property type="match status" value="2"/>
</dbReference>
<accession>A0A919U662</accession>
<dbReference type="InterPro" id="IPR010610">
    <property type="entry name" value="EryCIII-like_C"/>
</dbReference>
<evidence type="ECO:0000313" key="2">
    <source>
        <dbReference type="EMBL" id="GIG44094.1"/>
    </source>
</evidence>
<organism evidence="2 3">
    <name type="scientific">Dactylosporangium siamense</name>
    <dbReference type="NCBI Taxonomy" id="685454"/>
    <lineage>
        <taxon>Bacteria</taxon>
        <taxon>Bacillati</taxon>
        <taxon>Actinomycetota</taxon>
        <taxon>Actinomycetes</taxon>
        <taxon>Micromonosporales</taxon>
        <taxon>Micromonosporaceae</taxon>
        <taxon>Dactylosporangium</taxon>
    </lineage>
</organism>
<protein>
    <recommendedName>
        <fullName evidence="1">Erythromycin biosynthesis protein CIII-like C-terminal domain-containing protein</fullName>
    </recommendedName>
</protein>
<dbReference type="Pfam" id="PF06722">
    <property type="entry name" value="EryCIII-like_C"/>
    <property type="match status" value="1"/>
</dbReference>
<sequence length="385" mass="42307">MARVVTVLFSVLPGYGHIYPLRPLADALIRAGCEVRLAGSRLSTAILRRMGYATLDIGPEWTLADDLRRARERYPTATPREHWSRIFSTRSAEMLTAMIRADPALRPNVIVHDDHDFAGALYGERVGSYRVCVATTFRSPIETQRARWHQLWSSLRTGAGLAQDPAMDGFWGHVCIDTIPPSFQPNPLSSRRPQDLFMNPMLSDIALRDMRTAVPVPGTSRKIGITFGTVYSGFSPSLHKAAAALTGEGFSVTRLNGTNGSPQPRAAYLDWLRDQDIVVCHGGRSTMLDCLALGIPVVCQPMGADQSYNSFRVASLGAGIDLGQAPDVDSAVVDAVHRICADNLYHRNAWRLSQEMGTMPSADECATSILDTLARHRTMEEWSPS</sequence>
<evidence type="ECO:0000259" key="1">
    <source>
        <dbReference type="Pfam" id="PF06722"/>
    </source>
</evidence>
<evidence type="ECO:0000313" key="3">
    <source>
        <dbReference type="Proteomes" id="UP000660611"/>
    </source>
</evidence>
<reference evidence="2" key="1">
    <citation type="submission" date="2021-01" db="EMBL/GenBank/DDBJ databases">
        <title>Whole genome shotgun sequence of Dactylosporangium siamense NBRC 106093.</title>
        <authorList>
            <person name="Komaki H."/>
            <person name="Tamura T."/>
        </authorList>
    </citation>
    <scope>NUCLEOTIDE SEQUENCE</scope>
    <source>
        <strain evidence="2">NBRC 106093</strain>
    </source>
</reference>
<dbReference type="Proteomes" id="UP000660611">
    <property type="component" value="Unassembled WGS sequence"/>
</dbReference>
<dbReference type="RefSeq" id="WP_203845945.1">
    <property type="nucleotide sequence ID" value="NZ_BAAAVW010000006.1"/>
</dbReference>